<accession>A0A0M8ZP53</accession>
<dbReference type="AlphaFoldDB" id="A0A0M8ZP53"/>
<evidence type="ECO:0000313" key="3">
    <source>
        <dbReference type="Proteomes" id="UP000053105"/>
    </source>
</evidence>
<feature type="region of interest" description="Disordered" evidence="1">
    <location>
        <begin position="1"/>
        <end position="58"/>
    </location>
</feature>
<dbReference type="EMBL" id="KQ435944">
    <property type="protein sequence ID" value="KOX68260.1"/>
    <property type="molecule type" value="Genomic_DNA"/>
</dbReference>
<evidence type="ECO:0000313" key="2">
    <source>
        <dbReference type="EMBL" id="KOX68260.1"/>
    </source>
</evidence>
<organism evidence="2 3">
    <name type="scientific">Melipona quadrifasciata</name>
    <dbReference type="NCBI Taxonomy" id="166423"/>
    <lineage>
        <taxon>Eukaryota</taxon>
        <taxon>Metazoa</taxon>
        <taxon>Ecdysozoa</taxon>
        <taxon>Arthropoda</taxon>
        <taxon>Hexapoda</taxon>
        <taxon>Insecta</taxon>
        <taxon>Pterygota</taxon>
        <taxon>Neoptera</taxon>
        <taxon>Endopterygota</taxon>
        <taxon>Hymenoptera</taxon>
        <taxon>Apocrita</taxon>
        <taxon>Aculeata</taxon>
        <taxon>Apoidea</taxon>
        <taxon>Anthophila</taxon>
        <taxon>Apidae</taxon>
        <taxon>Melipona</taxon>
    </lineage>
</organism>
<gene>
    <name evidence="2" type="ORF">WN51_06154</name>
</gene>
<proteinExistence type="predicted"/>
<evidence type="ECO:0000256" key="1">
    <source>
        <dbReference type="SAM" id="MobiDB-lite"/>
    </source>
</evidence>
<dbReference type="Proteomes" id="UP000053105">
    <property type="component" value="Unassembled WGS sequence"/>
</dbReference>
<name>A0A0M8ZP53_9HYME</name>
<sequence length="58" mass="6806">MCNAETKLKTRDEREKKRKGKKKEKKAKKLKQKCVNEVDGEKKRRGEGEKMDGNGENR</sequence>
<feature type="compositionally biased region" description="Basic and acidic residues" evidence="1">
    <location>
        <begin position="34"/>
        <end position="58"/>
    </location>
</feature>
<keyword evidence="3" id="KW-1185">Reference proteome</keyword>
<feature type="compositionally biased region" description="Basic residues" evidence="1">
    <location>
        <begin position="16"/>
        <end position="32"/>
    </location>
</feature>
<feature type="compositionally biased region" description="Basic and acidic residues" evidence="1">
    <location>
        <begin position="1"/>
        <end position="15"/>
    </location>
</feature>
<reference evidence="2 3" key="1">
    <citation type="submission" date="2015-07" db="EMBL/GenBank/DDBJ databases">
        <title>The genome of Melipona quadrifasciata.</title>
        <authorList>
            <person name="Pan H."/>
            <person name="Kapheim K."/>
        </authorList>
    </citation>
    <scope>NUCLEOTIDE SEQUENCE [LARGE SCALE GENOMIC DNA]</scope>
    <source>
        <strain evidence="2">0111107301</strain>
        <tissue evidence="2">Whole body</tissue>
    </source>
</reference>
<protein>
    <submittedName>
        <fullName evidence="2">Uncharacterized protein</fullName>
    </submittedName>
</protein>